<dbReference type="Gene3D" id="3.40.50.2300">
    <property type="match status" value="1"/>
</dbReference>
<dbReference type="AlphaFoldDB" id="A0A382KZG3"/>
<sequence length="83" mass="9059">MRRRSDLAELVTDSTSPTRPCLFLVEDEAGVRPLVCRALPEDEVMDTEDAESALDLMVVGSVDLVITDIALPWMDGCAPVARI</sequence>
<proteinExistence type="predicted"/>
<feature type="domain" description="Response regulatory" evidence="1">
    <location>
        <begin position="21"/>
        <end position="83"/>
    </location>
</feature>
<name>A0A382KZG3_9ZZZZ</name>
<organism evidence="2">
    <name type="scientific">marine metagenome</name>
    <dbReference type="NCBI Taxonomy" id="408172"/>
    <lineage>
        <taxon>unclassified sequences</taxon>
        <taxon>metagenomes</taxon>
        <taxon>ecological metagenomes</taxon>
    </lineage>
</organism>
<dbReference type="InterPro" id="IPR001789">
    <property type="entry name" value="Sig_transdc_resp-reg_receiver"/>
</dbReference>
<evidence type="ECO:0000313" key="2">
    <source>
        <dbReference type="EMBL" id="SVC30154.1"/>
    </source>
</evidence>
<accession>A0A382KZG3</accession>
<dbReference type="PROSITE" id="PS50110">
    <property type="entry name" value="RESPONSE_REGULATORY"/>
    <property type="match status" value="1"/>
</dbReference>
<dbReference type="EMBL" id="UINC01083957">
    <property type="protein sequence ID" value="SVC30154.1"/>
    <property type="molecule type" value="Genomic_DNA"/>
</dbReference>
<gene>
    <name evidence="2" type="ORF">METZ01_LOCUS283008</name>
</gene>
<dbReference type="GO" id="GO:0000160">
    <property type="term" value="P:phosphorelay signal transduction system"/>
    <property type="evidence" value="ECO:0007669"/>
    <property type="project" value="InterPro"/>
</dbReference>
<protein>
    <recommendedName>
        <fullName evidence="1">Response regulatory domain-containing protein</fullName>
    </recommendedName>
</protein>
<dbReference type="InterPro" id="IPR011006">
    <property type="entry name" value="CheY-like_superfamily"/>
</dbReference>
<feature type="non-terminal residue" evidence="2">
    <location>
        <position position="83"/>
    </location>
</feature>
<evidence type="ECO:0000259" key="1">
    <source>
        <dbReference type="PROSITE" id="PS50110"/>
    </source>
</evidence>
<reference evidence="2" key="1">
    <citation type="submission" date="2018-05" db="EMBL/GenBank/DDBJ databases">
        <authorList>
            <person name="Lanie J.A."/>
            <person name="Ng W.-L."/>
            <person name="Kazmierczak K.M."/>
            <person name="Andrzejewski T.M."/>
            <person name="Davidsen T.M."/>
            <person name="Wayne K.J."/>
            <person name="Tettelin H."/>
            <person name="Glass J.I."/>
            <person name="Rusch D."/>
            <person name="Podicherti R."/>
            <person name="Tsui H.-C.T."/>
            <person name="Winkler M.E."/>
        </authorList>
    </citation>
    <scope>NUCLEOTIDE SEQUENCE</scope>
</reference>
<dbReference type="SUPFAM" id="SSF52172">
    <property type="entry name" value="CheY-like"/>
    <property type="match status" value="1"/>
</dbReference>